<evidence type="ECO:0000313" key="2">
    <source>
        <dbReference type="EMBL" id="MBR8829010.1"/>
    </source>
</evidence>
<proteinExistence type="predicted"/>
<sequence>MIFFLTLWLIDYHLAKKQYLYGKQITVTMELGEADSVLWQMLPPEGRILEFLPTQIRQISLVHQQILGGAFQEVMGTVWQVEINLEDGNNLLIDQEKKAFIAVKKAKIIASYFNVPIIFISSEGKGKYAAEEIAFEAVAALPQTIKLQQKNGKFHIYSQWQLNNSWLLLKQIFQKSGFLLFLLVMNGFMLGFGALVNAIVLSNLGINVGVVYLPGIFHWFKPELGWTFWLTIAILVMIFKGANLSHAKHIYLDKEELKIYRDNQKIGQIKTKNIETTLLIKEPFSVILILGENQELIIQDLQQEAEFRAFILKLEEGLTVVNDQ</sequence>
<keyword evidence="1" id="KW-0472">Membrane</keyword>
<organism evidence="2 3">
    <name type="scientific">Gomphosphaeria aponina SAG 52.96 = DSM 107014</name>
    <dbReference type="NCBI Taxonomy" id="1521640"/>
    <lineage>
        <taxon>Bacteria</taxon>
        <taxon>Bacillati</taxon>
        <taxon>Cyanobacteriota</taxon>
        <taxon>Cyanophyceae</taxon>
        <taxon>Oscillatoriophycideae</taxon>
        <taxon>Chroococcales</taxon>
        <taxon>Gomphosphaeriaceae</taxon>
        <taxon>Gomphosphaeria</taxon>
    </lineage>
</organism>
<protein>
    <submittedName>
        <fullName evidence="2">Uncharacterized protein</fullName>
    </submittedName>
</protein>
<dbReference type="Proteomes" id="UP000767446">
    <property type="component" value="Unassembled WGS sequence"/>
</dbReference>
<keyword evidence="1" id="KW-1133">Transmembrane helix</keyword>
<dbReference type="AlphaFoldDB" id="A0A941GT51"/>
<name>A0A941GT51_9CHRO</name>
<accession>A0A941GT51</accession>
<evidence type="ECO:0000313" key="3">
    <source>
        <dbReference type="Proteomes" id="UP000767446"/>
    </source>
</evidence>
<dbReference type="EMBL" id="JADQBC010000101">
    <property type="protein sequence ID" value="MBR8829010.1"/>
    <property type="molecule type" value="Genomic_DNA"/>
</dbReference>
<gene>
    <name evidence="2" type="ORF">DSM107014_14110</name>
</gene>
<feature type="transmembrane region" description="Helical" evidence="1">
    <location>
        <begin position="226"/>
        <end position="244"/>
    </location>
</feature>
<keyword evidence="1" id="KW-0812">Transmembrane</keyword>
<comment type="caution">
    <text evidence="2">The sequence shown here is derived from an EMBL/GenBank/DDBJ whole genome shotgun (WGS) entry which is preliminary data.</text>
</comment>
<reference evidence="2" key="1">
    <citation type="submission" date="2021-02" db="EMBL/GenBank/DDBJ databases">
        <title>Metagenome analyses of Stigonema ocellatum DSM 106950, Chlorogloea purpurea SAG 13.99 and Gomphosphaeria aponina DSM 107014.</title>
        <authorList>
            <person name="Marter P."/>
            <person name="Huang S."/>
        </authorList>
    </citation>
    <scope>NUCLEOTIDE SEQUENCE</scope>
    <source>
        <strain evidence="2">JP213</strain>
    </source>
</reference>
<feature type="transmembrane region" description="Helical" evidence="1">
    <location>
        <begin position="178"/>
        <end position="206"/>
    </location>
</feature>
<evidence type="ECO:0000256" key="1">
    <source>
        <dbReference type="SAM" id="Phobius"/>
    </source>
</evidence>